<comment type="caution">
    <text evidence="7">The sequence shown here is derived from an EMBL/GenBank/DDBJ whole genome shotgun (WGS) entry which is preliminary data.</text>
</comment>
<evidence type="ECO:0000256" key="5">
    <source>
        <dbReference type="HAMAP-Rule" id="MF_00651"/>
    </source>
</evidence>
<evidence type="ECO:0000313" key="8">
    <source>
        <dbReference type="Proteomes" id="UP001171945"/>
    </source>
</evidence>
<comment type="similarity">
    <text evidence="5">Belongs to the YqgF HJR family.</text>
</comment>
<evidence type="ECO:0000256" key="4">
    <source>
        <dbReference type="ARBA" id="ARBA00022801"/>
    </source>
</evidence>
<dbReference type="InterPro" id="IPR012337">
    <property type="entry name" value="RNaseH-like_sf"/>
</dbReference>
<name>A0ABT7VTH0_9GAMM</name>
<dbReference type="SMART" id="SM00732">
    <property type="entry name" value="YqgFc"/>
    <property type="match status" value="1"/>
</dbReference>
<keyword evidence="2 5" id="KW-0690">Ribosome biogenesis</keyword>
<evidence type="ECO:0000256" key="1">
    <source>
        <dbReference type="ARBA" id="ARBA00022490"/>
    </source>
</evidence>
<dbReference type="EC" id="3.1.-.-" evidence="5"/>
<organism evidence="7 8">
    <name type="scientific">Candidatus Marithioploca araucensis</name>
    <dbReference type="NCBI Taxonomy" id="70273"/>
    <lineage>
        <taxon>Bacteria</taxon>
        <taxon>Pseudomonadati</taxon>
        <taxon>Pseudomonadota</taxon>
        <taxon>Gammaproteobacteria</taxon>
        <taxon>Thiotrichales</taxon>
        <taxon>Thiotrichaceae</taxon>
        <taxon>Candidatus Marithioploca</taxon>
    </lineage>
</organism>
<feature type="domain" description="YqgF/RNase H-like" evidence="6">
    <location>
        <begin position="1"/>
        <end position="101"/>
    </location>
</feature>
<dbReference type="Gene3D" id="3.30.420.140">
    <property type="entry name" value="YqgF/RNase H-like domain"/>
    <property type="match status" value="1"/>
</dbReference>
<keyword evidence="8" id="KW-1185">Reference proteome</keyword>
<dbReference type="SUPFAM" id="SSF53098">
    <property type="entry name" value="Ribonuclease H-like"/>
    <property type="match status" value="1"/>
</dbReference>
<accession>A0ABT7VTH0</accession>
<dbReference type="Proteomes" id="UP001171945">
    <property type="component" value="Unassembled WGS sequence"/>
</dbReference>
<dbReference type="InterPro" id="IPR037027">
    <property type="entry name" value="YqgF/RNaseH-like_dom_sf"/>
</dbReference>
<evidence type="ECO:0000313" key="7">
    <source>
        <dbReference type="EMBL" id="MDM8562853.1"/>
    </source>
</evidence>
<dbReference type="InterPro" id="IPR005227">
    <property type="entry name" value="YqgF"/>
</dbReference>
<sequence length="137" mass="15431">MYIIGFDYGTRRIGIAIGQTLTATAHPLTIVSVKKKQINWAHITTIIQEWQPDALVVGLPKHADGSDNTITAAVRRFSWQLQGRYQLPVHTIDETLSSVAAVEKMLSSPFLKKKNRKNLDAFAAQIILETWFTECHK</sequence>
<proteinExistence type="inferred from homology"/>
<dbReference type="CDD" id="cd16964">
    <property type="entry name" value="YqgF"/>
    <property type="match status" value="1"/>
</dbReference>
<gene>
    <name evidence="7" type="primary">ruvX</name>
    <name evidence="7" type="ORF">QUF54_05810</name>
</gene>
<evidence type="ECO:0000256" key="3">
    <source>
        <dbReference type="ARBA" id="ARBA00022722"/>
    </source>
</evidence>
<keyword evidence="3 5" id="KW-0540">Nuclease</keyword>
<dbReference type="NCBIfam" id="TIGR00250">
    <property type="entry name" value="RNAse_H_YqgF"/>
    <property type="match status" value="1"/>
</dbReference>
<keyword evidence="4 5" id="KW-0378">Hydrolase</keyword>
<comment type="function">
    <text evidence="5">Could be a nuclease involved in processing of the 5'-end of pre-16S rRNA.</text>
</comment>
<dbReference type="InterPro" id="IPR006641">
    <property type="entry name" value="YqgF/RNaseH-like_dom"/>
</dbReference>
<dbReference type="PANTHER" id="PTHR33317:SF4">
    <property type="entry name" value="POLYNUCLEOTIDYL TRANSFERASE, RIBONUCLEASE H-LIKE SUPERFAMILY PROTEIN"/>
    <property type="match status" value="1"/>
</dbReference>
<comment type="subcellular location">
    <subcellularLocation>
        <location evidence="5">Cytoplasm</location>
    </subcellularLocation>
</comment>
<keyword evidence="1 5" id="KW-0963">Cytoplasm</keyword>
<protein>
    <recommendedName>
        <fullName evidence="5">Putative pre-16S rRNA nuclease</fullName>
        <ecNumber evidence="5">3.1.-.-</ecNumber>
    </recommendedName>
</protein>
<dbReference type="EMBL" id="JAUCGM010000318">
    <property type="protein sequence ID" value="MDM8562853.1"/>
    <property type="molecule type" value="Genomic_DNA"/>
</dbReference>
<dbReference type="HAMAP" id="MF_00651">
    <property type="entry name" value="Nuclease_YqgF"/>
    <property type="match status" value="1"/>
</dbReference>
<evidence type="ECO:0000256" key="2">
    <source>
        <dbReference type="ARBA" id="ARBA00022517"/>
    </source>
</evidence>
<dbReference type="PANTHER" id="PTHR33317">
    <property type="entry name" value="POLYNUCLEOTIDYL TRANSFERASE, RIBONUCLEASE H-LIKE SUPERFAMILY PROTEIN"/>
    <property type="match status" value="1"/>
</dbReference>
<dbReference type="Pfam" id="PF03652">
    <property type="entry name" value="RuvX"/>
    <property type="match status" value="1"/>
</dbReference>
<reference evidence="7" key="1">
    <citation type="submission" date="2023-06" db="EMBL/GenBank/DDBJ databases">
        <title>Uncultivated large filamentous bacteria from sulfidic sediments reveal new species and different genomic features in energy metabolism and defense.</title>
        <authorList>
            <person name="Fonseca A."/>
        </authorList>
    </citation>
    <scope>NUCLEOTIDE SEQUENCE</scope>
    <source>
        <strain evidence="7">HSG4</strain>
    </source>
</reference>
<evidence type="ECO:0000259" key="6">
    <source>
        <dbReference type="SMART" id="SM00732"/>
    </source>
</evidence>